<name>A0A645H8V3_9ZZZZ</name>
<organism evidence="1">
    <name type="scientific">bioreactor metagenome</name>
    <dbReference type="NCBI Taxonomy" id="1076179"/>
    <lineage>
        <taxon>unclassified sequences</taxon>
        <taxon>metagenomes</taxon>
        <taxon>ecological metagenomes</taxon>
    </lineage>
</organism>
<proteinExistence type="predicted"/>
<dbReference type="AlphaFoldDB" id="A0A645H8V3"/>
<comment type="caution">
    <text evidence="1">The sequence shown here is derived from an EMBL/GenBank/DDBJ whole genome shotgun (WGS) entry which is preliminary data.</text>
</comment>
<accession>A0A645H8V3</accession>
<protein>
    <submittedName>
        <fullName evidence="1">Uncharacterized protein</fullName>
    </submittedName>
</protein>
<sequence>MAELVAADNPFARPAKNNTKNMTKTSIIIIKPYLVLLRFNSFHARNIYNLSKLF</sequence>
<dbReference type="EMBL" id="VSSQ01088512">
    <property type="protein sequence ID" value="MPN35120.1"/>
    <property type="molecule type" value="Genomic_DNA"/>
</dbReference>
<reference evidence="1" key="1">
    <citation type="submission" date="2019-08" db="EMBL/GenBank/DDBJ databases">
        <authorList>
            <person name="Kucharzyk K."/>
            <person name="Murdoch R.W."/>
            <person name="Higgins S."/>
            <person name="Loffler F."/>
        </authorList>
    </citation>
    <scope>NUCLEOTIDE SEQUENCE</scope>
</reference>
<gene>
    <name evidence="1" type="ORF">SDC9_182615</name>
</gene>
<evidence type="ECO:0000313" key="1">
    <source>
        <dbReference type="EMBL" id="MPN35120.1"/>
    </source>
</evidence>